<evidence type="ECO:0000256" key="1">
    <source>
        <dbReference type="SAM" id="Phobius"/>
    </source>
</evidence>
<keyword evidence="1" id="KW-0472">Membrane</keyword>
<keyword evidence="1" id="KW-1133">Transmembrane helix</keyword>
<protein>
    <recommendedName>
        <fullName evidence="2">RNase H type-1 domain-containing protein</fullName>
    </recommendedName>
</protein>
<dbReference type="EMBL" id="JANJYI010000001">
    <property type="protein sequence ID" value="KAK2663530.1"/>
    <property type="molecule type" value="Genomic_DNA"/>
</dbReference>
<dbReference type="SUPFAM" id="SSF53098">
    <property type="entry name" value="Ribonuclease H-like"/>
    <property type="match status" value="1"/>
</dbReference>
<dbReference type="InterPro" id="IPR002156">
    <property type="entry name" value="RNaseH_domain"/>
</dbReference>
<gene>
    <name evidence="3" type="ORF">Ddye_002104</name>
</gene>
<sequence length="489" mass="54941">MKDCLDIFCELSGQQVSYPKSRVFCSNNVRESDARFIVTVCDSPLTKDLGKYLGVPLVHDFLWGHSSSKSVVHLISWDKVYPSKQDGGLGIKNSKDMNQALLAKVGWKLLQNDCGIWSQILKYKYLNKRYITDLNLNKNMVCSSTWKAIAFCAKLIIKGLKWRVGSGATIRFWIDDWVPDVGVLEAHASGSLGVDDLNHCVDSFMVNGEWNVPQLAYVPPWNIVHRIISIHAVARGSTSSTAFNGDLEDWFLENLRDSKVNINFATNWLKANSPISARDEIVRWLEPIEGWVKLNVNGSRNTVSGLIAVGGVLQNHKKNWLKGFVTNKGSGSIMEAELWGLYKGLLMAWNAGYKKVLVKPNSLIVVRLMHIASKQNHPNFSIIQSCKNLMLADWDCSINHIYREGNKLVDGLASMGQSKDNGIVLPVRLFCFLRLISRPFLFETGLCLLLFLISFSLFVLGYALLCTKKRFAGELWYCICTSSSNFVIT</sequence>
<dbReference type="Pfam" id="PF13456">
    <property type="entry name" value="RVT_3"/>
    <property type="match status" value="1"/>
</dbReference>
<dbReference type="PANTHER" id="PTHR47723:SF19">
    <property type="entry name" value="POLYNUCLEOTIDYL TRANSFERASE, RIBONUCLEASE H-LIKE SUPERFAMILY PROTEIN"/>
    <property type="match status" value="1"/>
</dbReference>
<dbReference type="InterPro" id="IPR036397">
    <property type="entry name" value="RNaseH_sf"/>
</dbReference>
<evidence type="ECO:0000259" key="2">
    <source>
        <dbReference type="Pfam" id="PF13456"/>
    </source>
</evidence>
<dbReference type="InterPro" id="IPR044730">
    <property type="entry name" value="RNase_H-like_dom_plant"/>
</dbReference>
<accession>A0AAD9XQH1</accession>
<feature type="domain" description="RNase H type-1" evidence="2">
    <location>
        <begin position="295"/>
        <end position="415"/>
    </location>
</feature>
<dbReference type="InterPro" id="IPR012337">
    <property type="entry name" value="RNaseH-like_sf"/>
</dbReference>
<dbReference type="AlphaFoldDB" id="A0AAD9XQH1"/>
<dbReference type="Gene3D" id="3.30.420.10">
    <property type="entry name" value="Ribonuclease H-like superfamily/Ribonuclease H"/>
    <property type="match status" value="1"/>
</dbReference>
<dbReference type="PANTHER" id="PTHR47723">
    <property type="entry name" value="OS05G0353850 PROTEIN"/>
    <property type="match status" value="1"/>
</dbReference>
<keyword evidence="4" id="KW-1185">Reference proteome</keyword>
<evidence type="ECO:0000313" key="4">
    <source>
        <dbReference type="Proteomes" id="UP001280121"/>
    </source>
</evidence>
<keyword evidence="1" id="KW-0812">Transmembrane</keyword>
<proteinExistence type="predicted"/>
<dbReference type="GO" id="GO:0003676">
    <property type="term" value="F:nucleic acid binding"/>
    <property type="evidence" value="ECO:0007669"/>
    <property type="project" value="InterPro"/>
</dbReference>
<dbReference type="InterPro" id="IPR053151">
    <property type="entry name" value="RNase_H-like"/>
</dbReference>
<name>A0AAD9XQH1_9ROSI</name>
<feature type="transmembrane region" description="Helical" evidence="1">
    <location>
        <begin position="440"/>
        <end position="465"/>
    </location>
</feature>
<organism evidence="3 4">
    <name type="scientific">Dipteronia dyeriana</name>
    <dbReference type="NCBI Taxonomy" id="168575"/>
    <lineage>
        <taxon>Eukaryota</taxon>
        <taxon>Viridiplantae</taxon>
        <taxon>Streptophyta</taxon>
        <taxon>Embryophyta</taxon>
        <taxon>Tracheophyta</taxon>
        <taxon>Spermatophyta</taxon>
        <taxon>Magnoliopsida</taxon>
        <taxon>eudicotyledons</taxon>
        <taxon>Gunneridae</taxon>
        <taxon>Pentapetalae</taxon>
        <taxon>rosids</taxon>
        <taxon>malvids</taxon>
        <taxon>Sapindales</taxon>
        <taxon>Sapindaceae</taxon>
        <taxon>Hippocastanoideae</taxon>
        <taxon>Acereae</taxon>
        <taxon>Dipteronia</taxon>
    </lineage>
</organism>
<dbReference type="CDD" id="cd06222">
    <property type="entry name" value="RNase_H_like"/>
    <property type="match status" value="1"/>
</dbReference>
<reference evidence="3" key="1">
    <citation type="journal article" date="2023" name="Plant J.">
        <title>Genome sequences and population genomics provide insights into the demographic history, inbreeding, and mutation load of two 'living fossil' tree species of Dipteronia.</title>
        <authorList>
            <person name="Feng Y."/>
            <person name="Comes H.P."/>
            <person name="Chen J."/>
            <person name="Zhu S."/>
            <person name="Lu R."/>
            <person name="Zhang X."/>
            <person name="Li P."/>
            <person name="Qiu J."/>
            <person name="Olsen K.M."/>
            <person name="Qiu Y."/>
        </authorList>
    </citation>
    <scope>NUCLEOTIDE SEQUENCE</scope>
    <source>
        <strain evidence="3">KIB01</strain>
    </source>
</reference>
<dbReference type="Proteomes" id="UP001280121">
    <property type="component" value="Unassembled WGS sequence"/>
</dbReference>
<evidence type="ECO:0000313" key="3">
    <source>
        <dbReference type="EMBL" id="KAK2663530.1"/>
    </source>
</evidence>
<dbReference type="GO" id="GO:0004523">
    <property type="term" value="F:RNA-DNA hybrid ribonuclease activity"/>
    <property type="evidence" value="ECO:0007669"/>
    <property type="project" value="InterPro"/>
</dbReference>
<comment type="caution">
    <text evidence="3">The sequence shown here is derived from an EMBL/GenBank/DDBJ whole genome shotgun (WGS) entry which is preliminary data.</text>
</comment>